<dbReference type="PANTHER" id="PTHR38926">
    <property type="entry name" value="F-BOX DOMAIN CONTAINING PROTEIN, EXPRESSED"/>
    <property type="match status" value="1"/>
</dbReference>
<dbReference type="Pfam" id="PF12937">
    <property type="entry name" value="F-box-like"/>
    <property type="match status" value="1"/>
</dbReference>
<accession>A0A8H5EUH4</accession>
<dbReference type="InterPro" id="IPR036047">
    <property type="entry name" value="F-box-like_dom_sf"/>
</dbReference>
<dbReference type="InterPro" id="IPR032675">
    <property type="entry name" value="LRR_dom_sf"/>
</dbReference>
<evidence type="ECO:0000313" key="4">
    <source>
        <dbReference type="Proteomes" id="UP000567179"/>
    </source>
</evidence>
<gene>
    <name evidence="3" type="ORF">D9619_003510</name>
</gene>
<name>A0A8H5EUH4_9AGAR</name>
<dbReference type="Proteomes" id="UP000567179">
    <property type="component" value="Unassembled WGS sequence"/>
</dbReference>
<dbReference type="EMBL" id="JAACJJ010000056">
    <property type="protein sequence ID" value="KAF5312854.1"/>
    <property type="molecule type" value="Genomic_DNA"/>
</dbReference>
<dbReference type="InterPro" id="IPR001810">
    <property type="entry name" value="F-box_dom"/>
</dbReference>
<protein>
    <recommendedName>
        <fullName evidence="2">F-box domain-containing protein</fullName>
    </recommendedName>
</protein>
<dbReference type="PANTHER" id="PTHR38926:SF5">
    <property type="entry name" value="F-BOX AND LEUCINE-RICH REPEAT PROTEIN 6"/>
    <property type="match status" value="1"/>
</dbReference>
<feature type="domain" description="F-box" evidence="2">
    <location>
        <begin position="60"/>
        <end position="127"/>
    </location>
</feature>
<evidence type="ECO:0000256" key="1">
    <source>
        <dbReference type="SAM" id="MobiDB-lite"/>
    </source>
</evidence>
<proteinExistence type="predicted"/>
<dbReference type="AlphaFoldDB" id="A0A8H5EUH4"/>
<evidence type="ECO:0000259" key="2">
    <source>
        <dbReference type="Pfam" id="PF12937"/>
    </source>
</evidence>
<dbReference type="OrthoDB" id="3172239at2759"/>
<reference evidence="3 4" key="1">
    <citation type="journal article" date="2020" name="ISME J.">
        <title>Uncovering the hidden diversity of litter-decomposition mechanisms in mushroom-forming fungi.</title>
        <authorList>
            <person name="Floudas D."/>
            <person name="Bentzer J."/>
            <person name="Ahren D."/>
            <person name="Johansson T."/>
            <person name="Persson P."/>
            <person name="Tunlid A."/>
        </authorList>
    </citation>
    <scope>NUCLEOTIDE SEQUENCE [LARGE SCALE GENOMIC DNA]</scope>
    <source>
        <strain evidence="3 4">CBS 101986</strain>
    </source>
</reference>
<keyword evidence="4" id="KW-1185">Reference proteome</keyword>
<sequence length="564" mass="63752">MRRTKQVARKSYIPASEDDEPAAKIPPHSLHAIKQLEKEIERHSRAIVDLKRQINAHLPISSLPVEILCRIFHFTHEKYMKHPFELINMHGGFQARELAWVIVTRVCHRWRDAAVNEPSLWTNPTLRYKEWMNAMLERSRMANIAIRVDDKYLKNKSDVVSAIVRHMPHIAELVVTSNTPSTFLQSLARAMPSVEAPRLEHLSLHSRNSEFSDPILDLEYTEPPTGAKPNKDSLPSKAFTGAAKLRHLELSAINIGWNSHLFSDLTTLVLEFISYKSRPSISQFRTMLERMPNLKSLTLRKALPMTLRKPQASLTCHKRIPLLSLETLVIEAEATEQEFFFNNMALSKGLKSIEGMVVYEANSGLAFSNLVSAAQQASAFGDVELTTRSVYIGGQMTDTHLPILNIKTTKSFSDFTYTGGRPDITHWRRNNNPPSLKLKVHKPQRERLNKAETSDELISSICTGINWTNLCELDLYDLSVNMTRFPETLARTFGTLPNICTVIVGSTSANPFLEALLLGLDEDLINSPASIAFPGLRHLKMWEVTFDRLTSGNQGNSDIALYHL</sequence>
<dbReference type="Gene3D" id="1.20.1280.50">
    <property type="match status" value="1"/>
</dbReference>
<comment type="caution">
    <text evidence="3">The sequence shown here is derived from an EMBL/GenBank/DDBJ whole genome shotgun (WGS) entry which is preliminary data.</text>
</comment>
<feature type="region of interest" description="Disordered" evidence="1">
    <location>
        <begin position="1"/>
        <end position="25"/>
    </location>
</feature>
<dbReference type="Gene3D" id="3.80.10.10">
    <property type="entry name" value="Ribonuclease Inhibitor"/>
    <property type="match status" value="1"/>
</dbReference>
<organism evidence="3 4">
    <name type="scientific">Psilocybe cf. subviscida</name>
    <dbReference type="NCBI Taxonomy" id="2480587"/>
    <lineage>
        <taxon>Eukaryota</taxon>
        <taxon>Fungi</taxon>
        <taxon>Dikarya</taxon>
        <taxon>Basidiomycota</taxon>
        <taxon>Agaricomycotina</taxon>
        <taxon>Agaricomycetes</taxon>
        <taxon>Agaricomycetidae</taxon>
        <taxon>Agaricales</taxon>
        <taxon>Agaricineae</taxon>
        <taxon>Strophariaceae</taxon>
        <taxon>Psilocybe</taxon>
    </lineage>
</organism>
<dbReference type="SUPFAM" id="SSF52047">
    <property type="entry name" value="RNI-like"/>
    <property type="match status" value="1"/>
</dbReference>
<dbReference type="SUPFAM" id="SSF81383">
    <property type="entry name" value="F-box domain"/>
    <property type="match status" value="1"/>
</dbReference>
<evidence type="ECO:0000313" key="3">
    <source>
        <dbReference type="EMBL" id="KAF5312854.1"/>
    </source>
</evidence>